<evidence type="ECO:0000256" key="5">
    <source>
        <dbReference type="ARBA" id="ARBA00023136"/>
    </source>
</evidence>
<dbReference type="InterPro" id="IPR050545">
    <property type="entry name" value="Mycobact_MmpL"/>
</dbReference>
<keyword evidence="10" id="KW-1185">Reference proteome</keyword>
<proteinExistence type="predicted"/>
<feature type="domain" description="SSD" evidence="8">
    <location>
        <begin position="200"/>
        <end position="325"/>
    </location>
</feature>
<feature type="transmembrane region" description="Helical" evidence="7">
    <location>
        <begin position="633"/>
        <end position="651"/>
    </location>
</feature>
<evidence type="ECO:0000313" key="10">
    <source>
        <dbReference type="Proteomes" id="UP001500443"/>
    </source>
</evidence>
<feature type="transmembrane region" description="Helical" evidence="7">
    <location>
        <begin position="363"/>
        <end position="382"/>
    </location>
</feature>
<dbReference type="InterPro" id="IPR001036">
    <property type="entry name" value="Acrflvin-R"/>
</dbReference>
<accession>A0ABN2Y4E4</accession>
<reference evidence="9 10" key="1">
    <citation type="journal article" date="2019" name="Int. J. Syst. Evol. Microbiol.">
        <title>The Global Catalogue of Microorganisms (GCM) 10K type strain sequencing project: providing services to taxonomists for standard genome sequencing and annotation.</title>
        <authorList>
            <consortium name="The Broad Institute Genomics Platform"/>
            <consortium name="The Broad Institute Genome Sequencing Center for Infectious Disease"/>
            <person name="Wu L."/>
            <person name="Ma J."/>
        </authorList>
    </citation>
    <scope>NUCLEOTIDE SEQUENCE [LARGE SCALE GENOMIC DNA]</scope>
    <source>
        <strain evidence="9 10">JCM 15481</strain>
    </source>
</reference>
<feature type="transmembrane region" description="Helical" evidence="7">
    <location>
        <begin position="518"/>
        <end position="537"/>
    </location>
</feature>
<comment type="subcellular location">
    <subcellularLocation>
        <location evidence="1">Cell membrane</location>
        <topology evidence="1">Multi-pass membrane protein</topology>
    </subcellularLocation>
</comment>
<dbReference type="InterPro" id="IPR000731">
    <property type="entry name" value="SSD"/>
</dbReference>
<feature type="transmembrane region" description="Helical" evidence="7">
    <location>
        <begin position="585"/>
        <end position="607"/>
    </location>
</feature>
<evidence type="ECO:0000256" key="6">
    <source>
        <dbReference type="SAM" id="MobiDB-lite"/>
    </source>
</evidence>
<evidence type="ECO:0000256" key="3">
    <source>
        <dbReference type="ARBA" id="ARBA00022692"/>
    </source>
</evidence>
<dbReference type="PANTHER" id="PTHR33406:SF13">
    <property type="entry name" value="MEMBRANE PROTEIN YDFJ"/>
    <property type="match status" value="1"/>
</dbReference>
<feature type="transmembrane region" description="Helical" evidence="7">
    <location>
        <begin position="177"/>
        <end position="194"/>
    </location>
</feature>
<evidence type="ECO:0000256" key="2">
    <source>
        <dbReference type="ARBA" id="ARBA00022475"/>
    </source>
</evidence>
<protein>
    <submittedName>
        <fullName evidence="9">MMPL family transporter</fullName>
    </submittedName>
</protein>
<keyword evidence="3 7" id="KW-0812">Transmembrane</keyword>
<evidence type="ECO:0000256" key="4">
    <source>
        <dbReference type="ARBA" id="ARBA00022989"/>
    </source>
</evidence>
<dbReference type="Proteomes" id="UP001500443">
    <property type="component" value="Unassembled WGS sequence"/>
</dbReference>
<comment type="caution">
    <text evidence="9">The sequence shown here is derived from an EMBL/GenBank/DDBJ whole genome shotgun (WGS) entry which is preliminary data.</text>
</comment>
<feature type="transmembrane region" description="Helical" evidence="7">
    <location>
        <begin position="226"/>
        <end position="245"/>
    </location>
</feature>
<evidence type="ECO:0000256" key="7">
    <source>
        <dbReference type="SAM" id="Phobius"/>
    </source>
</evidence>
<evidence type="ECO:0000256" key="1">
    <source>
        <dbReference type="ARBA" id="ARBA00004651"/>
    </source>
</evidence>
<feature type="transmembrane region" description="Helical" evidence="7">
    <location>
        <begin position="201"/>
        <end position="220"/>
    </location>
</feature>
<dbReference type="PRINTS" id="PR00702">
    <property type="entry name" value="ACRIFLAVINRP"/>
</dbReference>
<gene>
    <name evidence="9" type="ORF">GCM10009802_24580</name>
</gene>
<keyword evidence="2" id="KW-1003">Cell membrane</keyword>
<evidence type="ECO:0000259" key="8">
    <source>
        <dbReference type="PROSITE" id="PS50156"/>
    </source>
</evidence>
<dbReference type="SUPFAM" id="SSF82866">
    <property type="entry name" value="Multidrug efflux transporter AcrB transmembrane domain"/>
    <property type="match status" value="2"/>
</dbReference>
<feature type="region of interest" description="Disordered" evidence="6">
    <location>
        <begin position="693"/>
        <end position="720"/>
    </location>
</feature>
<name>A0ABN2Y4E4_9ACTN</name>
<dbReference type="Gene3D" id="1.20.1640.10">
    <property type="entry name" value="Multidrug efflux transporter AcrB transmembrane domain"/>
    <property type="match status" value="2"/>
</dbReference>
<dbReference type="EMBL" id="BAAAPF010000058">
    <property type="protein sequence ID" value="GAA2121319.1"/>
    <property type="molecule type" value="Genomic_DNA"/>
</dbReference>
<dbReference type="InterPro" id="IPR004869">
    <property type="entry name" value="MMPL_dom"/>
</dbReference>
<feature type="transmembrane region" description="Helical" evidence="7">
    <location>
        <begin position="300"/>
        <end position="330"/>
    </location>
</feature>
<feature type="transmembrane region" description="Helical" evidence="7">
    <location>
        <begin position="266"/>
        <end position="294"/>
    </location>
</feature>
<dbReference type="Pfam" id="PF03176">
    <property type="entry name" value="MMPL"/>
    <property type="match status" value="2"/>
</dbReference>
<dbReference type="RefSeq" id="WP_344289831.1">
    <property type="nucleotide sequence ID" value="NZ_BAAAPF010000058.1"/>
</dbReference>
<dbReference type="PROSITE" id="PS50156">
    <property type="entry name" value="SSD"/>
    <property type="match status" value="1"/>
</dbReference>
<keyword evidence="4 7" id="KW-1133">Transmembrane helix</keyword>
<evidence type="ECO:0000313" key="9">
    <source>
        <dbReference type="EMBL" id="GAA2121319.1"/>
    </source>
</evidence>
<feature type="transmembrane region" description="Helical" evidence="7">
    <location>
        <begin position="546"/>
        <end position="565"/>
    </location>
</feature>
<feature type="transmembrane region" description="Helical" evidence="7">
    <location>
        <begin position="663"/>
        <end position="685"/>
    </location>
</feature>
<feature type="compositionally biased region" description="Low complexity" evidence="6">
    <location>
        <begin position="697"/>
        <end position="712"/>
    </location>
</feature>
<sequence>MLVRIARACHRRRWTTVIGWLLAALTLASVGGMAGTDFDSEYDLPDTDSQRAYEVLERHFPAQAAGTGDIVLHADAGLDAPEVRQRARRVLAAARAADPVVADVVAHTDTARGGLVSADGTVATARIVFTVGRTEVPDEAAEKIRERLTGMSGDGLAVEVSGTMFAPKPSTGLSESVGLAAALVVLLAAFGSLAMAGLPVLAALVGLLTAMGLVMLLSKAMNVPDFSMSVAVMIVLGVAVDYALFVATRYRRARRDGHDPDHAVALAAGTSGAAVLFAGTTVIVSLGGMFFMGVPFVRGLAVSCILGVAATLGLALTLVPALLGIADRWLTPRGRLERRRAGTDGRAGGTYGRYETAVRRRPLAVVVGATALLLALCAPLAAMRLGSADAGNAPAADTTRRAHDLKQEAFGPGSTAPLTVVADLRGAPPETTAGLAGRLRRTPGVAHVSPPVTSPDGRAQVLTVVPRTDAQDEATPRLVRDLRETVLPEATAGTEARVHIGGVTATFQDLTDRMAGRLAVFVVAVVALSALVLAVMFRSPLVSAQAVLLTLLSLGASYGLLVAVFQWGWAAGPLGTGATGPLESYLPMTLMALLFGLGMDYQVFVLARIREARLHGAAAADAVGEGLRASRRVVLAAALIMAAVFASFALSPDRIMKQFGLGLAAGVLVAAAAVLVVTPALLTLLGDRAWPRRGAVRPEGAPDAGPRPAPAARTDEPTRA</sequence>
<dbReference type="PANTHER" id="PTHR33406">
    <property type="entry name" value="MEMBRANE PROTEIN MJ1562-RELATED"/>
    <property type="match status" value="1"/>
</dbReference>
<keyword evidence="5 7" id="KW-0472">Membrane</keyword>
<organism evidence="9 10">
    <name type="scientific">Streptomyces synnematoformans</name>
    <dbReference type="NCBI Taxonomy" id="415721"/>
    <lineage>
        <taxon>Bacteria</taxon>
        <taxon>Bacillati</taxon>
        <taxon>Actinomycetota</taxon>
        <taxon>Actinomycetes</taxon>
        <taxon>Kitasatosporales</taxon>
        <taxon>Streptomycetaceae</taxon>
        <taxon>Streptomyces</taxon>
    </lineage>
</organism>